<dbReference type="Pfam" id="PF17289">
    <property type="entry name" value="Terminase_6C"/>
    <property type="match status" value="1"/>
</dbReference>
<comment type="caution">
    <text evidence="3">The sequence shown here is derived from an EMBL/GenBank/DDBJ whole genome shotgun (WGS) entry which is preliminary data.</text>
</comment>
<evidence type="ECO:0000259" key="2">
    <source>
        <dbReference type="Pfam" id="PF17289"/>
    </source>
</evidence>
<proteinExistence type="predicted"/>
<dbReference type="AlphaFoldDB" id="A0A8J3MNW2"/>
<dbReference type="NCBIfam" id="TIGR01630">
    <property type="entry name" value="psiM2_ORF9"/>
    <property type="match status" value="1"/>
</dbReference>
<keyword evidence="1" id="KW-1188">Viral release from host cell</keyword>
<organism evidence="3 4">
    <name type="scientific">Candidatus Mesenet longicola</name>
    <dbReference type="NCBI Taxonomy" id="1892558"/>
    <lineage>
        <taxon>Bacteria</taxon>
        <taxon>Pseudomonadati</taxon>
        <taxon>Pseudomonadota</taxon>
        <taxon>Alphaproteobacteria</taxon>
        <taxon>Rickettsiales</taxon>
        <taxon>Anaplasmataceae</taxon>
        <taxon>Candidatus Mesenet</taxon>
    </lineage>
</organism>
<evidence type="ECO:0000313" key="4">
    <source>
        <dbReference type="Proteomes" id="UP000637906"/>
    </source>
</evidence>
<dbReference type="InterPro" id="IPR006517">
    <property type="entry name" value="Phage_terminase_lsu-like_C"/>
</dbReference>
<reference evidence="3 4" key="1">
    <citation type="journal article" date="2021" name="Microb. Ecol.">
        <title>Candidatus Mesenet longicola: Novel Endosymbionts of Brontispa longissima that Induce Cytoplasmic Incompatibility.</title>
        <authorList>
            <person name="Takano S."/>
            <person name="Gotoh Y."/>
            <person name="Hayashi T."/>
        </authorList>
    </citation>
    <scope>NUCLEOTIDE SEQUENCE [LARGE SCALE GENOMIC DNA]</scope>
    <source>
        <strain evidence="3">L5</strain>
    </source>
</reference>
<keyword evidence="4" id="KW-1185">Reference proteome</keyword>
<dbReference type="EMBL" id="BNGU01000010">
    <property type="protein sequence ID" value="GHM59358.1"/>
    <property type="molecule type" value="Genomic_DNA"/>
</dbReference>
<evidence type="ECO:0000313" key="3">
    <source>
        <dbReference type="EMBL" id="GHM59358.1"/>
    </source>
</evidence>
<protein>
    <recommendedName>
        <fullName evidence="2">Terminase large subunit gp17-like C-terminal domain-containing protein</fullName>
    </recommendedName>
</protein>
<dbReference type="InterPro" id="IPR035421">
    <property type="entry name" value="Terminase_6C"/>
</dbReference>
<evidence type="ECO:0000256" key="1">
    <source>
        <dbReference type="ARBA" id="ARBA00022612"/>
    </source>
</evidence>
<name>A0A8J3MNW2_9RICK</name>
<accession>A0A8J3MNW2</accession>
<gene>
    <name evidence="3" type="ORF">sL5_03510</name>
</gene>
<sequence length="448" mass="52061">MQNTKLLINFIELCFDTVSPGYKYYNTWHIKIIADVLQAAFSGKVTRIIVNMPPRSMKSICISVAWPAWILGIRPEARIIVASYSQILSLKHSLDTRCILQSDWYRELFPETKLAQDTQYKFQTTKMGFRFATSVGGTLTGEGGDFLIVDDPLTPMQAASERMRSRANAWFDQTFATRLNDRKTGVIVVVMHRLHPDDLTGHLLEKSGWHHLCLPMIAEEKQTIYSQMRDVLYVREKGELLLPVEKKDVEQIKIELGTYAFAAQYQQHPLSECQIKQEWIKRYRDYPGDLSYVTQSWDTANSQDKDFSACTTWAKVDNMFYLLDSYRAKLEYPSLKQQVLFLAKRWRPHAILIEAKASGQQLIQELKAYSILPIIKIIPSANKITRFHQTVPLIEAGRVFLPHRAVWLSDFEYELFMFPKVQYDDQVDSMTQYLNWVYSYNTPKIVCF</sequence>
<dbReference type="Gene3D" id="3.30.420.240">
    <property type="match status" value="1"/>
</dbReference>
<feature type="domain" description="Terminase large subunit gp17-like C-terminal" evidence="2">
    <location>
        <begin position="296"/>
        <end position="434"/>
    </location>
</feature>
<dbReference type="Proteomes" id="UP000637906">
    <property type="component" value="Unassembled WGS sequence"/>
</dbReference>